<dbReference type="GO" id="GO:0006310">
    <property type="term" value="P:DNA recombination"/>
    <property type="evidence" value="ECO:0007669"/>
    <property type="project" value="UniProtKB-KW"/>
</dbReference>
<dbReference type="Gene3D" id="1.10.443.10">
    <property type="entry name" value="Intergrase catalytic core"/>
    <property type="match status" value="1"/>
</dbReference>
<dbReference type="InterPro" id="IPR013762">
    <property type="entry name" value="Integrase-like_cat_sf"/>
</dbReference>
<organism evidence="3 4">
    <name type="scientific">Roseomonas gilardii</name>
    <dbReference type="NCBI Taxonomy" id="257708"/>
    <lineage>
        <taxon>Bacteria</taxon>
        <taxon>Pseudomonadati</taxon>
        <taxon>Pseudomonadota</taxon>
        <taxon>Alphaproteobacteria</taxon>
        <taxon>Acetobacterales</taxon>
        <taxon>Roseomonadaceae</taxon>
        <taxon>Roseomonas</taxon>
    </lineage>
</organism>
<dbReference type="InterPro" id="IPR002104">
    <property type="entry name" value="Integrase_catalytic"/>
</dbReference>
<evidence type="ECO:0000259" key="2">
    <source>
        <dbReference type="PROSITE" id="PS51898"/>
    </source>
</evidence>
<dbReference type="AlphaFoldDB" id="A0A1L7ANQ8"/>
<feature type="domain" description="Tyr recombinase" evidence="2">
    <location>
        <begin position="149"/>
        <end position="351"/>
    </location>
</feature>
<dbReference type="EMBL" id="CP015586">
    <property type="protein sequence ID" value="APT60379.1"/>
    <property type="molecule type" value="Genomic_DNA"/>
</dbReference>
<reference evidence="3 4" key="1">
    <citation type="submission" date="2016-05" db="EMBL/GenBank/DDBJ databases">
        <title>Complete Genome and Methylome Analysis of Psychrotrophic Bacterial Isolates from Antarctic Lake Untersee.</title>
        <authorList>
            <person name="Fomenkov A."/>
            <person name="Akimov V.N."/>
            <person name="Vasilyeva L.V."/>
            <person name="Andersen D."/>
            <person name="Vincze T."/>
            <person name="Roberts R.J."/>
        </authorList>
    </citation>
    <scope>NUCLEOTIDE SEQUENCE [LARGE SCALE GENOMIC DNA]</scope>
    <source>
        <strain evidence="3 4">U14-5</strain>
        <plasmid evidence="4">Plasmid 2</plasmid>
    </source>
</reference>
<gene>
    <name evidence="3" type="ORF">RGI145_23840</name>
</gene>
<dbReference type="InterPro" id="IPR011010">
    <property type="entry name" value="DNA_brk_join_enz"/>
</dbReference>
<keyword evidence="1" id="KW-0233">DNA recombination</keyword>
<sequence length="351" mass="39600">MSTPRPRLCWPLSWWPEADRLAWLLHCTPGDPFHDDRPGARHRTATLIALVKAYGRWLAFLASRGWLDPDEPPLARVTRARLRAFFHELRRVGNADHTVIGRFSHLAMALAVIVPGAEVSWIRRPDGVSVHSLLPKNTRTLVVPDGQVILDWGVTMMRQARARLERGGDRNALTAYRDGLLIVLLALCGRRLRSVSLLRPGHELRQVGECFRVEFTPAQTKTKRRDRFGLHEGFTPWMRHYLEVIRPALLVGQRQEALWIGRLGEPLSAQGIQTRIQRLSRQRFGISFGPHRIRHSIVTTAALRLGATPSFGAAVVGNTPAVAEGYNHAGQCRAAALYAQVIRERRRNNGR</sequence>
<proteinExistence type="predicted"/>
<dbReference type="PROSITE" id="PS51898">
    <property type="entry name" value="TYR_RECOMBINASE"/>
    <property type="match status" value="1"/>
</dbReference>
<geneLocation type="plasmid" evidence="3 4">
    <name>2</name>
</geneLocation>
<evidence type="ECO:0000256" key="1">
    <source>
        <dbReference type="ARBA" id="ARBA00023172"/>
    </source>
</evidence>
<dbReference type="GO" id="GO:0003677">
    <property type="term" value="F:DNA binding"/>
    <property type="evidence" value="ECO:0007669"/>
    <property type="project" value="InterPro"/>
</dbReference>
<protein>
    <recommendedName>
        <fullName evidence="2">Tyr recombinase domain-containing protein</fullName>
    </recommendedName>
</protein>
<dbReference type="RefSeq" id="WP_075801075.1">
    <property type="nucleotide sequence ID" value="NZ_CP015586.1"/>
</dbReference>
<dbReference type="SUPFAM" id="SSF56349">
    <property type="entry name" value="DNA breaking-rejoining enzymes"/>
    <property type="match status" value="1"/>
</dbReference>
<evidence type="ECO:0000313" key="4">
    <source>
        <dbReference type="Proteomes" id="UP000185494"/>
    </source>
</evidence>
<name>A0A1L7ANQ8_9PROT</name>
<dbReference type="Pfam" id="PF00589">
    <property type="entry name" value="Phage_integrase"/>
    <property type="match status" value="1"/>
</dbReference>
<dbReference type="KEGG" id="rgi:RGI145_23840"/>
<keyword evidence="3" id="KW-0614">Plasmid</keyword>
<dbReference type="GO" id="GO:0015074">
    <property type="term" value="P:DNA integration"/>
    <property type="evidence" value="ECO:0007669"/>
    <property type="project" value="InterPro"/>
</dbReference>
<dbReference type="Proteomes" id="UP000185494">
    <property type="component" value="Chromosome 2"/>
</dbReference>
<evidence type="ECO:0000313" key="3">
    <source>
        <dbReference type="EMBL" id="APT60379.1"/>
    </source>
</evidence>
<accession>A0A1L7ANQ8</accession>